<organism evidence="1 2">
    <name type="scientific">Cinnamomum micranthum f. kanehirae</name>
    <dbReference type="NCBI Taxonomy" id="337451"/>
    <lineage>
        <taxon>Eukaryota</taxon>
        <taxon>Viridiplantae</taxon>
        <taxon>Streptophyta</taxon>
        <taxon>Embryophyta</taxon>
        <taxon>Tracheophyta</taxon>
        <taxon>Spermatophyta</taxon>
        <taxon>Magnoliopsida</taxon>
        <taxon>Magnoliidae</taxon>
        <taxon>Laurales</taxon>
        <taxon>Lauraceae</taxon>
        <taxon>Cinnamomum</taxon>
    </lineage>
</organism>
<protein>
    <submittedName>
        <fullName evidence="1">Uncharacterized protein</fullName>
    </submittedName>
</protein>
<dbReference type="EMBL" id="QPKB01000001">
    <property type="protein sequence ID" value="RWR72472.1"/>
    <property type="molecule type" value="Genomic_DNA"/>
</dbReference>
<dbReference type="AlphaFoldDB" id="A0A3S3MPG3"/>
<accession>A0A3S3MPG3</accession>
<gene>
    <name evidence="1" type="ORF">CKAN_00069500</name>
</gene>
<dbReference type="Proteomes" id="UP000283530">
    <property type="component" value="Unassembled WGS sequence"/>
</dbReference>
<dbReference type="GO" id="GO:0012505">
    <property type="term" value="C:endomembrane system"/>
    <property type="evidence" value="ECO:0007669"/>
    <property type="project" value="TreeGrafter"/>
</dbReference>
<dbReference type="PANTHER" id="PTHR36362:SF1">
    <property type="entry name" value="DNA-DIRECTED RNA POLYMERASE SUBUNIT BETA"/>
    <property type="match status" value="1"/>
</dbReference>
<sequence>MGFDHSFGLWFIARWLKPDLMIESGAFKGHSTWVLRQAMPEMQIISLSPRHPEKYLKKGPAYVDENCSYFAGKDFIDFGSVDWQSVMKKHGILDLSRVLVFFDDHQNELKRLKQALKAGFQHLVFEDNYDSGTGGGHSCFRDSDEARARMERKKFWEKAVDIEELCGEGDSWWGVRGEMRDDFNHSNKEISHAEHFQNSRFVESVLDVYWELPPVAGPSVTHQTRYDPARAPDPIIEDGDVGGGFLRGWAAVDTDRGANNDCVIRRRWTRIDRGVHKGRVVLRNPDLPQSGAPRLRPRLVPNAEYLRAVVNGRLGGRVLESRLTLRLDFGLRLVRPLRFGAEVALQTLHLGLEVGVLHFLVFNLHRHLSKFGPEVTLERLQLINF</sequence>
<comment type="caution">
    <text evidence="1">The sequence shown here is derived from an EMBL/GenBank/DDBJ whole genome shotgun (WGS) entry which is preliminary data.</text>
</comment>
<keyword evidence="2" id="KW-1185">Reference proteome</keyword>
<evidence type="ECO:0000313" key="1">
    <source>
        <dbReference type="EMBL" id="RWR72472.1"/>
    </source>
</evidence>
<dbReference type="PANTHER" id="PTHR36362">
    <property type="entry name" value="DNA-DIRECTED RNA POLYMERASE SUBUNIT BETA"/>
    <property type="match status" value="1"/>
</dbReference>
<reference evidence="1 2" key="1">
    <citation type="journal article" date="2019" name="Nat. Plants">
        <title>Stout camphor tree genome fills gaps in understanding of flowering plant genome evolution.</title>
        <authorList>
            <person name="Chaw S.M."/>
            <person name="Liu Y.C."/>
            <person name="Wu Y.W."/>
            <person name="Wang H.Y."/>
            <person name="Lin C.I."/>
            <person name="Wu C.S."/>
            <person name="Ke H.M."/>
            <person name="Chang L.Y."/>
            <person name="Hsu C.Y."/>
            <person name="Yang H.T."/>
            <person name="Sudianto E."/>
            <person name="Hsu M.H."/>
            <person name="Wu K.P."/>
            <person name="Wang L.N."/>
            <person name="Leebens-Mack J.H."/>
            <person name="Tsai I.J."/>
        </authorList>
    </citation>
    <scope>NUCLEOTIDE SEQUENCE [LARGE SCALE GENOMIC DNA]</scope>
    <source>
        <strain evidence="2">cv. Chaw 1501</strain>
        <tissue evidence="1">Young leaves</tissue>
    </source>
</reference>
<proteinExistence type="predicted"/>
<evidence type="ECO:0000313" key="2">
    <source>
        <dbReference type="Proteomes" id="UP000283530"/>
    </source>
</evidence>
<name>A0A3S3MPG3_9MAGN</name>
<dbReference type="OrthoDB" id="1900908at2759"/>